<feature type="region of interest" description="Disordered" evidence="1">
    <location>
        <begin position="30"/>
        <end position="55"/>
    </location>
</feature>
<proteinExistence type="predicted"/>
<dbReference type="EMBL" id="LNJC01000052">
    <property type="protein sequence ID" value="KYC49003.1"/>
    <property type="molecule type" value="Genomic_DNA"/>
</dbReference>
<protein>
    <submittedName>
        <fullName evidence="4">Uncharacterized protein</fullName>
    </submittedName>
</protein>
<feature type="compositionally biased region" description="Basic and acidic residues" evidence="1">
    <location>
        <begin position="45"/>
        <end position="55"/>
    </location>
</feature>
<dbReference type="Proteomes" id="UP000091929">
    <property type="component" value="Unassembled WGS sequence"/>
</dbReference>
<evidence type="ECO:0000313" key="7">
    <source>
        <dbReference type="Proteomes" id="UP000092403"/>
    </source>
</evidence>
<evidence type="ECO:0000313" key="6">
    <source>
        <dbReference type="Proteomes" id="UP000092401"/>
    </source>
</evidence>
<evidence type="ECO:0000313" key="5">
    <source>
        <dbReference type="Proteomes" id="UP000091929"/>
    </source>
</evidence>
<reference evidence="5 6" key="1">
    <citation type="journal article" date="2016" name="ISME J.">
        <title>Chasing the elusive Euryarchaeota class WSA2: genomes reveal a uniquely fastidious methyl-reducing methanogen.</title>
        <authorList>
            <person name="Nobu M.K."/>
            <person name="Narihiro T."/>
            <person name="Kuroda K."/>
            <person name="Mei R."/>
            <person name="Liu W.T."/>
        </authorList>
    </citation>
    <scope>NUCLEOTIDE SEQUENCE [LARGE SCALE GENOMIC DNA]</scope>
    <source>
        <strain evidence="2">B03fssc0709_Meth_Bin005</strain>
        <strain evidence="3">B15fssc0709_Meth_Bin003</strain>
        <strain evidence="4">BMIXfssc0709_Meth_Bin006</strain>
    </source>
</reference>
<accession>A0A150INL5</accession>
<evidence type="ECO:0000256" key="1">
    <source>
        <dbReference type="SAM" id="MobiDB-lite"/>
    </source>
</evidence>
<comment type="caution">
    <text evidence="4">The sequence shown here is derived from an EMBL/GenBank/DDBJ whole genome shotgun (WGS) entry which is preliminary data.</text>
</comment>
<dbReference type="Proteomes" id="UP000092403">
    <property type="component" value="Unassembled WGS sequence"/>
</dbReference>
<dbReference type="EMBL" id="LNGF01000073">
    <property type="protein sequence ID" value="KYC46442.1"/>
    <property type="molecule type" value="Genomic_DNA"/>
</dbReference>
<name>A0A150IVK0_9EURY</name>
<evidence type="ECO:0000313" key="2">
    <source>
        <dbReference type="EMBL" id="KYC44429.1"/>
    </source>
</evidence>
<accession>A0A150IVK0</accession>
<evidence type="ECO:0000313" key="4">
    <source>
        <dbReference type="EMBL" id="KYC49003.1"/>
    </source>
</evidence>
<accession>A0A150IHK4</accession>
<dbReference type="AlphaFoldDB" id="A0A150IVK0"/>
<gene>
    <name evidence="2" type="ORF">APG10_01723</name>
    <name evidence="3" type="ORF">APG11_01878</name>
    <name evidence="4" type="ORF">APG12_01714</name>
</gene>
<dbReference type="EMBL" id="LNGE01000066">
    <property type="protein sequence ID" value="KYC44429.1"/>
    <property type="molecule type" value="Genomic_DNA"/>
</dbReference>
<dbReference type="Proteomes" id="UP000092401">
    <property type="component" value="Unassembled WGS sequence"/>
</dbReference>
<sequence length="55" mass="6160">MRGNLSSMSETANIRVIPYQRSPGDVARRLDDSGVTMMGISPPRELPKEERISEQ</sequence>
<organism evidence="4 7">
    <name type="scientific">Candidatus Methanofastidiosum methylothiophilum</name>
    <dbReference type="NCBI Taxonomy" id="1705564"/>
    <lineage>
        <taxon>Archaea</taxon>
        <taxon>Methanobacteriati</taxon>
        <taxon>Methanobacteriota</taxon>
        <taxon>Stenosarchaea group</taxon>
        <taxon>Candidatus Methanofastidiosia</taxon>
        <taxon>Candidatus Methanofastidiosales</taxon>
        <taxon>Candidatus Methanofastidiosaceae</taxon>
        <taxon>Candidatus Methanofastidiosum</taxon>
    </lineage>
</organism>
<evidence type="ECO:0000313" key="3">
    <source>
        <dbReference type="EMBL" id="KYC46442.1"/>
    </source>
</evidence>